<dbReference type="Pfam" id="PF01636">
    <property type="entry name" value="APH"/>
    <property type="match status" value="1"/>
</dbReference>
<feature type="domain" description="Aminoglycoside phosphotransferase" evidence="1">
    <location>
        <begin position="20"/>
        <end position="241"/>
    </location>
</feature>
<dbReference type="InterPro" id="IPR011009">
    <property type="entry name" value="Kinase-like_dom_sf"/>
</dbReference>
<gene>
    <name evidence="2" type="ORF">NCTC7582_03663</name>
</gene>
<reference evidence="2 3" key="1">
    <citation type="submission" date="2018-06" db="EMBL/GenBank/DDBJ databases">
        <authorList>
            <consortium name="Pathogen Informatics"/>
            <person name="Doyle S."/>
        </authorList>
    </citation>
    <scope>NUCLEOTIDE SEQUENCE [LARGE SCALE GENOMIC DNA]</scope>
    <source>
        <strain evidence="2 3">NCTC7582</strain>
    </source>
</reference>
<dbReference type="EMBL" id="UAQE01000001">
    <property type="protein sequence ID" value="SPU00864.1"/>
    <property type="molecule type" value="Genomic_DNA"/>
</dbReference>
<dbReference type="InterPro" id="IPR002575">
    <property type="entry name" value="Aminoglycoside_PTrfase"/>
</dbReference>
<dbReference type="Gene3D" id="3.90.1200.10">
    <property type="match status" value="1"/>
</dbReference>
<name>A0A2X0XNW0_9BACI</name>
<dbReference type="SUPFAM" id="SSF56112">
    <property type="entry name" value="Protein kinase-like (PK-like)"/>
    <property type="match status" value="1"/>
</dbReference>
<dbReference type="PANTHER" id="PTHR41283">
    <property type="entry name" value="AMINOGLYCOSIDE PHOSPHOTRANSFERASE"/>
    <property type="match status" value="1"/>
</dbReference>
<organism evidence="2 3">
    <name type="scientific">Lysinibacillus capsici</name>
    <dbReference type="NCBI Taxonomy" id="2115968"/>
    <lineage>
        <taxon>Bacteria</taxon>
        <taxon>Bacillati</taxon>
        <taxon>Bacillota</taxon>
        <taxon>Bacilli</taxon>
        <taxon>Bacillales</taxon>
        <taxon>Bacillaceae</taxon>
        <taxon>Lysinibacillus</taxon>
    </lineage>
</organism>
<dbReference type="PANTHER" id="PTHR41283:SF1">
    <property type="entry name" value="AMINOGLYCOSIDE PHOSPHOTRANSFERASE DOMAIN-CONTAINING PROTEIN"/>
    <property type="match status" value="1"/>
</dbReference>
<dbReference type="Proteomes" id="UP000251431">
    <property type="component" value="Unassembled WGS sequence"/>
</dbReference>
<evidence type="ECO:0000313" key="3">
    <source>
        <dbReference type="Proteomes" id="UP000251431"/>
    </source>
</evidence>
<accession>A0A2X0XNW0</accession>
<dbReference type="AlphaFoldDB" id="A0A2X0XNW0"/>
<evidence type="ECO:0000259" key="1">
    <source>
        <dbReference type="Pfam" id="PF01636"/>
    </source>
</evidence>
<dbReference type="GO" id="GO:0016740">
    <property type="term" value="F:transferase activity"/>
    <property type="evidence" value="ECO:0007669"/>
    <property type="project" value="UniProtKB-KW"/>
</dbReference>
<proteinExistence type="predicted"/>
<sequence>MQAVEIIRQLPSLHGFTQLVKINKGYSPDSKYLVTVGETRYLVRLSDLAHHDKRAVEFSLLQELAKQGVRTHKAVDYTLFQEANVSAMVVSFLEETPADEIIQELSDSEQFHLGLAAGNELRKIHQVSPPQIIHWETTQLKKFSTYLKAYQQDAYQLPQEAKLLHFIETHLPLLKQRPITLLHDDFHLGHIICKGHTYNGVIDFNGYDVGDPYHDFYNLALFSRRQSIPYCIGQIDGYFSSAPDDMFWQLYALYAAMTVFSTIVWTRHYDPRSFDDALERIHMILQDHDNFSSIKPLWYAENLFTT</sequence>
<dbReference type="RefSeq" id="WP_112117945.1">
    <property type="nucleotide sequence ID" value="NZ_UAQE01000001.1"/>
</dbReference>
<evidence type="ECO:0000313" key="2">
    <source>
        <dbReference type="EMBL" id="SPU00864.1"/>
    </source>
</evidence>
<keyword evidence="2" id="KW-0808">Transferase</keyword>
<protein>
    <submittedName>
        <fullName evidence="2">Phosphotransferase enzyme family protein</fullName>
    </submittedName>
</protein>